<dbReference type="PROSITE" id="PS00626">
    <property type="entry name" value="RCC1_2"/>
    <property type="match status" value="4"/>
</dbReference>
<dbReference type="RefSeq" id="WP_052690634.1">
    <property type="nucleotide sequence ID" value="NZ_KQ033884.1"/>
</dbReference>
<dbReference type="PROSITE" id="PS50012">
    <property type="entry name" value="RCC1_3"/>
    <property type="match status" value="7"/>
</dbReference>
<sequence>MHLGTRLRRVLPATILLLGLLAGLGAASAQADAPPSIEGGRRTPHTAEHTPGSAAGTPLPSPSPLETAPPLNPQASNPGTPLTPKDTTNGADPSPAKPSDKTDEQAAHTVRFDPADGSKPTQASVKTGTLATPPQENPQRPGFRFDGWTLDGRPYDFRTPVLKDTTLKAQWSRITDWTLSPEHGPATGTRLTISPPDKQEPYYTSIQAAGDQIVGLTGDGRIHTWTQDHTPVQVPSPTQASDGFHYLQAAAGDQWQAALGSDQHIYTWDSQQSTPTILDTGQDTRFTSISLNGDRLLAVDRKGQVHAFQDSQKDSRDPNPKLLEQATTILPGKAQAVTAAASASRTLIVDSDGQAWTWETSSPGDVKPEPVRQDPGTRTVQAQALNQGFLLLDADGQAWYLADCTTNPTVVSPPEGMKASRITADKNQAIITDWEGHVWAWKPGETPMRADNGNQPYTQAVLADGRITAISRQDGLHQWSLDGQGRPGQPARPDTTTTPTLETASMDGQPLTPDKSNDAWQTDIPAHTPGPATITITGSQDGQPFTRSLNYTVDQPLTRDIRQGSTHTVSFDTNGGSQAPQPQQVPYPYGRVQRPIPDPVREGHQFDGWFISDIAYDFSKPVTDNLTLTAKWTPSTWTINPDKGSQFGNETTTITPPPGQGIKFNQISGSRDFGDRGFTLAVGSDGNAYAWGRNNYGQLGDGTLTQRNKPVIVKKPAGASADFTYVQVSAGDEQSLAVGSDGYVYAWGNNESGQLGNGSSGGYSTVPLRVIDPNDPRSGLTAVQVSAGYYHSLALDARGNIWAWGFNQFGELGNGNNINSAIPTLAQYPRDAGTVTAIQVSGGFHHTAAIDTKGNTWSWGWNWFGQLGNGNNIDSAIPVPVQYPRDAGTVTAIQVSAGADHSLIIDTKGNTWAWGWNQLGELGNGSSSADANPVPGMVKYPENAGTVTAIQVSAGGYHSLAIDKNGNAWAWGGNDSGELGIGTTSKSEIPALVQYPKNAGAVTTVQVSAGGYHSLGIDKEGKTWAWGYNQFGQLGNGTISNSSIPTPVAFNLSPVISSVTFDTSPATNLNYINDSSVTVLTPEHLPGPVTVSVGYTLGCEGSTLINKSLTYTYLPAGVLPRAGGEGILLAFATGMTGMGGVLASRRHRREAHQLLHASHE</sequence>
<comment type="caution">
    <text evidence="6">The sequence shown here is derived from an EMBL/GenBank/DDBJ whole genome shotgun (WGS) entry which is preliminary data.</text>
</comment>
<dbReference type="PRINTS" id="PR00633">
    <property type="entry name" value="RCCNDNSATION"/>
</dbReference>
<dbReference type="Pfam" id="PF00415">
    <property type="entry name" value="RCC1"/>
    <property type="match status" value="2"/>
</dbReference>
<evidence type="ECO:0000259" key="5">
    <source>
        <dbReference type="Pfam" id="PF25390"/>
    </source>
</evidence>
<evidence type="ECO:0000313" key="7">
    <source>
        <dbReference type="Proteomes" id="UP000033567"/>
    </source>
</evidence>
<dbReference type="AlphaFoldDB" id="A0A0F4L2A1"/>
<protein>
    <submittedName>
        <fullName evidence="6">RCC1 repeat domain protein, 2 domains</fullName>
    </submittedName>
</protein>
<dbReference type="SUPFAM" id="SSF50985">
    <property type="entry name" value="RCC1/BLIP-II"/>
    <property type="match status" value="3"/>
</dbReference>
<dbReference type="InterPro" id="IPR013378">
    <property type="entry name" value="InlB-like_B-rpt"/>
</dbReference>
<feature type="region of interest" description="Disordered" evidence="3">
    <location>
        <begin position="29"/>
        <end position="147"/>
    </location>
</feature>
<feature type="region of interest" description="Disordered" evidence="3">
    <location>
        <begin position="480"/>
        <end position="522"/>
    </location>
</feature>
<keyword evidence="7" id="KW-1185">Reference proteome</keyword>
<proteinExistence type="predicted"/>
<dbReference type="InterPro" id="IPR042229">
    <property type="entry name" value="Listeria/Bacterioides_rpt_sf"/>
</dbReference>
<feature type="compositionally biased region" description="Polar residues" evidence="3">
    <location>
        <begin position="73"/>
        <end position="91"/>
    </location>
</feature>
<evidence type="ECO:0000256" key="2">
    <source>
        <dbReference type="ARBA" id="ARBA00022737"/>
    </source>
</evidence>
<keyword evidence="2" id="KW-0677">Repeat</keyword>
<dbReference type="InterPro" id="IPR058923">
    <property type="entry name" value="RCC1-like_dom"/>
</dbReference>
<dbReference type="Gene3D" id="2.130.10.30">
    <property type="entry name" value="Regulator of chromosome condensation 1/beta-lactamase-inhibitor protein II"/>
    <property type="match status" value="4"/>
</dbReference>
<evidence type="ECO:0000256" key="3">
    <source>
        <dbReference type="SAM" id="MobiDB-lite"/>
    </source>
</evidence>
<gene>
    <name evidence="6" type="ORF">JF70_00440</name>
</gene>
<dbReference type="PATRIC" id="fig|1684.5.peg.46"/>
<dbReference type="PANTHER" id="PTHR22870">
    <property type="entry name" value="REGULATOR OF CHROMOSOME CONDENSATION"/>
    <property type="match status" value="1"/>
</dbReference>
<evidence type="ECO:0000256" key="4">
    <source>
        <dbReference type="SAM" id="SignalP"/>
    </source>
</evidence>
<dbReference type="InterPro" id="IPR000408">
    <property type="entry name" value="Reg_chr_condens"/>
</dbReference>
<comment type="subcellular location">
    <subcellularLocation>
        <location evidence="1">Cell envelope</location>
    </subcellularLocation>
</comment>
<dbReference type="GO" id="GO:0030313">
    <property type="term" value="C:cell envelope"/>
    <property type="evidence" value="ECO:0007669"/>
    <property type="project" value="UniProtKB-SubCell"/>
</dbReference>
<feature type="domain" description="RCC1-like" evidence="5">
    <location>
        <begin position="645"/>
        <end position="939"/>
    </location>
</feature>
<dbReference type="PANTHER" id="PTHR22870:SF360">
    <property type="entry name" value="ULTRAVIOLET-B RECEPTOR UVR8"/>
    <property type="match status" value="1"/>
</dbReference>
<feature type="compositionally biased region" description="Polar residues" evidence="3">
    <location>
        <begin position="119"/>
        <end position="138"/>
    </location>
</feature>
<evidence type="ECO:0000313" key="6">
    <source>
        <dbReference type="EMBL" id="KJY52368.1"/>
    </source>
</evidence>
<dbReference type="Pfam" id="PF09479">
    <property type="entry name" value="Flg_new"/>
    <property type="match status" value="2"/>
</dbReference>
<dbReference type="InterPro" id="IPR051210">
    <property type="entry name" value="Ub_ligase/GEF_domain"/>
</dbReference>
<evidence type="ECO:0000256" key="1">
    <source>
        <dbReference type="ARBA" id="ARBA00004196"/>
    </source>
</evidence>
<dbReference type="NCBIfam" id="TIGR02543">
    <property type="entry name" value="List_Bact_rpt"/>
    <property type="match status" value="1"/>
</dbReference>
<dbReference type="EMBL" id="JWMF01000002">
    <property type="protein sequence ID" value="KJY52368.1"/>
    <property type="molecule type" value="Genomic_DNA"/>
</dbReference>
<feature type="compositionally biased region" description="Basic and acidic residues" evidence="3">
    <location>
        <begin position="98"/>
        <end position="116"/>
    </location>
</feature>
<name>A0A0F4L2A1_9BIFI</name>
<accession>A0A0F4L2A1</accession>
<dbReference type="Proteomes" id="UP000033567">
    <property type="component" value="Unassembled WGS sequence"/>
</dbReference>
<feature type="compositionally biased region" description="Basic and acidic residues" evidence="3">
    <location>
        <begin position="39"/>
        <end position="48"/>
    </location>
</feature>
<reference evidence="6 7" key="1">
    <citation type="submission" date="2014-12" db="EMBL/GenBank/DDBJ databases">
        <title>Comparative genomics of the lactic acid bacteria isolated from the honey bee gut.</title>
        <authorList>
            <person name="Ellegaard K.M."/>
            <person name="Tamarit D."/>
            <person name="Javelind E."/>
            <person name="Olofsson T."/>
            <person name="Andersson S.G."/>
            <person name="Vasquez A."/>
        </authorList>
    </citation>
    <scope>NUCLEOTIDE SEQUENCE [LARGE SCALE GENOMIC DNA]</scope>
    <source>
        <strain evidence="6 7">Bin7</strain>
    </source>
</reference>
<feature type="signal peptide" evidence="4">
    <location>
        <begin position="1"/>
        <end position="31"/>
    </location>
</feature>
<dbReference type="Gene3D" id="2.60.40.4270">
    <property type="entry name" value="Listeria-Bacteroides repeat domain"/>
    <property type="match status" value="2"/>
</dbReference>
<feature type="chain" id="PRO_5002472056" evidence="4">
    <location>
        <begin position="32"/>
        <end position="1160"/>
    </location>
</feature>
<dbReference type="InterPro" id="IPR009091">
    <property type="entry name" value="RCC1/BLIP-II"/>
</dbReference>
<organism evidence="6 7">
    <name type="scientific">Bifidobacterium mellis</name>
    <dbReference type="NCBI Taxonomy" id="1293823"/>
    <lineage>
        <taxon>Bacteria</taxon>
        <taxon>Bacillati</taxon>
        <taxon>Actinomycetota</taxon>
        <taxon>Actinomycetes</taxon>
        <taxon>Bifidobacteriales</taxon>
        <taxon>Bifidobacteriaceae</taxon>
        <taxon>Bifidobacterium</taxon>
    </lineage>
</organism>
<dbReference type="Pfam" id="PF25390">
    <property type="entry name" value="WD40_RLD"/>
    <property type="match status" value="1"/>
</dbReference>
<keyword evidence="4" id="KW-0732">Signal</keyword>